<dbReference type="Gene3D" id="3.30.300.20">
    <property type="match status" value="1"/>
</dbReference>
<dbReference type="RefSeq" id="WP_377459341.1">
    <property type="nucleotide sequence ID" value="NZ_JBHLUB010000029.1"/>
</dbReference>
<sequence>MSVNTLLATENLNEVRSQRLNDVGQQWSGKLESNPEHANLTFAINAKSVGAIATDIRAGKHSFLIDEPAGLAGDDAGAAPVEYALGALAACQQIVYRLYAHQLGIQVDDIQIQAEGDLNVKGLFGLDEQVRPGFSDVRLVVNITGPESAERYRELQETVDAHCPLLDVFANPTPVSISQRINGAEASDD</sequence>
<dbReference type="InterPro" id="IPR003718">
    <property type="entry name" value="OsmC/Ohr_fam"/>
</dbReference>
<keyword evidence="1" id="KW-0560">Oxidoreductase</keyword>
<dbReference type="InterPro" id="IPR052924">
    <property type="entry name" value="OsmC/Ohr_hydroprdx_reductase"/>
</dbReference>
<dbReference type="InterPro" id="IPR036102">
    <property type="entry name" value="OsmC/Ohrsf"/>
</dbReference>
<keyword evidence="1" id="KW-0575">Peroxidase</keyword>
<keyword evidence="2" id="KW-1185">Reference proteome</keyword>
<organism evidence="1 2">
    <name type="scientific">Micrococcoides hystricis</name>
    <dbReference type="NCBI Taxonomy" id="1572761"/>
    <lineage>
        <taxon>Bacteria</taxon>
        <taxon>Bacillati</taxon>
        <taxon>Actinomycetota</taxon>
        <taxon>Actinomycetes</taxon>
        <taxon>Micrococcales</taxon>
        <taxon>Micrococcaceae</taxon>
        <taxon>Micrococcoides</taxon>
    </lineage>
</organism>
<comment type="caution">
    <text evidence="1">The sequence shown here is derived from an EMBL/GenBank/DDBJ whole genome shotgun (WGS) entry which is preliminary data.</text>
</comment>
<dbReference type="GO" id="GO:0004601">
    <property type="term" value="F:peroxidase activity"/>
    <property type="evidence" value="ECO:0007669"/>
    <property type="project" value="UniProtKB-KW"/>
</dbReference>
<name>A0ABV6PB17_9MICC</name>
<dbReference type="EMBL" id="JBHLUB010000029">
    <property type="protein sequence ID" value="MFC0582293.1"/>
    <property type="molecule type" value="Genomic_DNA"/>
</dbReference>
<dbReference type="Proteomes" id="UP001589862">
    <property type="component" value="Unassembled WGS sequence"/>
</dbReference>
<accession>A0ABV6PB17</accession>
<gene>
    <name evidence="1" type="ORF">ACFFFR_07860</name>
</gene>
<evidence type="ECO:0000313" key="1">
    <source>
        <dbReference type="EMBL" id="MFC0582293.1"/>
    </source>
</evidence>
<protein>
    <submittedName>
        <fullName evidence="1">OsmC family protein</fullName>
        <ecNumber evidence="1">1.11.1.-</ecNumber>
    </submittedName>
</protein>
<evidence type="ECO:0000313" key="2">
    <source>
        <dbReference type="Proteomes" id="UP001589862"/>
    </source>
</evidence>
<dbReference type="EC" id="1.11.1.-" evidence="1"/>
<dbReference type="PANTHER" id="PTHR35368:SF1">
    <property type="entry name" value="HYDROPEROXIDE REDUCTASE"/>
    <property type="match status" value="1"/>
</dbReference>
<reference evidence="1 2" key="1">
    <citation type="submission" date="2024-09" db="EMBL/GenBank/DDBJ databases">
        <authorList>
            <person name="Sun Q."/>
            <person name="Mori K."/>
        </authorList>
    </citation>
    <scope>NUCLEOTIDE SEQUENCE [LARGE SCALE GENOMIC DNA]</scope>
    <source>
        <strain evidence="1 2">NCAIM B.02604</strain>
    </source>
</reference>
<dbReference type="PANTHER" id="PTHR35368">
    <property type="entry name" value="HYDROPEROXIDE REDUCTASE"/>
    <property type="match status" value="1"/>
</dbReference>
<dbReference type="InterPro" id="IPR015946">
    <property type="entry name" value="KH_dom-like_a/b"/>
</dbReference>
<dbReference type="SUPFAM" id="SSF82784">
    <property type="entry name" value="OsmC-like"/>
    <property type="match status" value="1"/>
</dbReference>
<dbReference type="Pfam" id="PF02566">
    <property type="entry name" value="OsmC"/>
    <property type="match status" value="1"/>
</dbReference>
<proteinExistence type="predicted"/>